<reference evidence="6 7" key="1">
    <citation type="submission" date="2017-12" db="EMBL/GenBank/DDBJ databases">
        <title>Anaerobic carbon monoxide metabolism by Pleomorphomonas carboxyditropha sp. nov., a new mesophilic hydrogenogenic carboxidotroph.</title>
        <authorList>
            <person name="Esquivel-Elizondo S."/>
            <person name="Krajmalnik-Brown R."/>
        </authorList>
    </citation>
    <scope>NUCLEOTIDE SEQUENCE [LARGE SCALE GENOMIC DNA]</scope>
    <source>
        <strain evidence="6 7">R5-392</strain>
    </source>
</reference>
<dbReference type="InterPro" id="IPR003593">
    <property type="entry name" value="AAA+_ATPase"/>
</dbReference>
<dbReference type="EMBL" id="PJNW01000005">
    <property type="protein sequence ID" value="PKR89621.1"/>
    <property type="molecule type" value="Genomic_DNA"/>
</dbReference>
<sequence>MTDAAILSVENLTIRFGAVTAVDGVSLSVAPGERVALLGHNGAGKSTLFKTVLGFLKPAGGHLTIAGATPGSDVARRAVSYLPEQVVFPKALTGAEVLTHFARLKGVAPKAALPLLETVGIADAAKRAVGTYSKGMRQRLGLAQALIGTPRLLLLDEPTSGLDPVSRREFYAVLEASARAGTAVLLSSHSLSEIENRIDRIAILAKGRLRAEGSLADLSRRAGLPIRIRVEAAEGRVEALHARLGGERVNGRSVVVTCRADEKVGALARLAELGPDVADIDIALPDLDDVYRHYSGVTAQGAIQ</sequence>
<dbReference type="SUPFAM" id="SSF52540">
    <property type="entry name" value="P-loop containing nucleoside triphosphate hydrolases"/>
    <property type="match status" value="1"/>
</dbReference>
<protein>
    <submittedName>
        <fullName evidence="6">ABC transporter ATP-binding protein</fullName>
    </submittedName>
</protein>
<evidence type="ECO:0000256" key="2">
    <source>
        <dbReference type="ARBA" id="ARBA00022448"/>
    </source>
</evidence>
<dbReference type="PANTHER" id="PTHR43335">
    <property type="entry name" value="ABC TRANSPORTER, ATP-BINDING PROTEIN"/>
    <property type="match status" value="1"/>
</dbReference>
<proteinExistence type="inferred from homology"/>
<dbReference type="Proteomes" id="UP000233491">
    <property type="component" value="Unassembled WGS sequence"/>
</dbReference>
<dbReference type="OrthoDB" id="9778547at2"/>
<dbReference type="Pfam" id="PF00005">
    <property type="entry name" value="ABC_tran"/>
    <property type="match status" value="1"/>
</dbReference>
<dbReference type="CDD" id="cd03230">
    <property type="entry name" value="ABC_DR_subfamily_A"/>
    <property type="match status" value="1"/>
</dbReference>
<dbReference type="AlphaFoldDB" id="A0A1I4VM03"/>
<keyword evidence="3" id="KW-0547">Nucleotide-binding</keyword>
<dbReference type="SMART" id="SM00382">
    <property type="entry name" value="AAA"/>
    <property type="match status" value="1"/>
</dbReference>
<comment type="similarity">
    <text evidence="1">Belongs to the ABC transporter superfamily.</text>
</comment>
<dbReference type="PROSITE" id="PS00211">
    <property type="entry name" value="ABC_TRANSPORTER_1"/>
    <property type="match status" value="1"/>
</dbReference>
<keyword evidence="2" id="KW-0813">Transport</keyword>
<dbReference type="GO" id="GO:0005524">
    <property type="term" value="F:ATP binding"/>
    <property type="evidence" value="ECO:0007669"/>
    <property type="project" value="UniProtKB-KW"/>
</dbReference>
<keyword evidence="7" id="KW-1185">Reference proteome</keyword>
<keyword evidence="4 6" id="KW-0067">ATP-binding</keyword>
<evidence type="ECO:0000259" key="5">
    <source>
        <dbReference type="PROSITE" id="PS50893"/>
    </source>
</evidence>
<evidence type="ECO:0000313" key="7">
    <source>
        <dbReference type="Proteomes" id="UP000233491"/>
    </source>
</evidence>
<gene>
    <name evidence="6" type="ORF">CXZ10_09675</name>
</gene>
<dbReference type="GO" id="GO:0016887">
    <property type="term" value="F:ATP hydrolysis activity"/>
    <property type="evidence" value="ECO:0007669"/>
    <property type="project" value="InterPro"/>
</dbReference>
<accession>A0A1I4VM03</accession>
<dbReference type="RefSeq" id="WP_101288929.1">
    <property type="nucleotide sequence ID" value="NZ_FOUQ01000012.1"/>
</dbReference>
<evidence type="ECO:0000313" key="6">
    <source>
        <dbReference type="EMBL" id="PKR89621.1"/>
    </source>
</evidence>
<evidence type="ECO:0000256" key="1">
    <source>
        <dbReference type="ARBA" id="ARBA00005417"/>
    </source>
</evidence>
<dbReference type="PANTHER" id="PTHR43335:SF11">
    <property type="entry name" value="ABC TRANSPORTER RELATED"/>
    <property type="match status" value="1"/>
</dbReference>
<dbReference type="InterPro" id="IPR003439">
    <property type="entry name" value="ABC_transporter-like_ATP-bd"/>
</dbReference>
<dbReference type="InterPro" id="IPR017871">
    <property type="entry name" value="ABC_transporter-like_CS"/>
</dbReference>
<feature type="domain" description="ABC transporter" evidence="5">
    <location>
        <begin position="7"/>
        <end position="231"/>
    </location>
</feature>
<comment type="caution">
    <text evidence="6">The sequence shown here is derived from an EMBL/GenBank/DDBJ whole genome shotgun (WGS) entry which is preliminary data.</text>
</comment>
<dbReference type="InterPro" id="IPR027417">
    <property type="entry name" value="P-loop_NTPase"/>
</dbReference>
<evidence type="ECO:0000256" key="4">
    <source>
        <dbReference type="ARBA" id="ARBA00022840"/>
    </source>
</evidence>
<organism evidence="6 7">
    <name type="scientific">Pleomorphomonas diazotrophica</name>
    <dbReference type="NCBI Taxonomy" id="1166257"/>
    <lineage>
        <taxon>Bacteria</taxon>
        <taxon>Pseudomonadati</taxon>
        <taxon>Pseudomonadota</taxon>
        <taxon>Alphaproteobacteria</taxon>
        <taxon>Hyphomicrobiales</taxon>
        <taxon>Pleomorphomonadaceae</taxon>
        <taxon>Pleomorphomonas</taxon>
    </lineage>
</organism>
<evidence type="ECO:0000256" key="3">
    <source>
        <dbReference type="ARBA" id="ARBA00022741"/>
    </source>
</evidence>
<name>A0A1I4VM03_9HYPH</name>
<dbReference type="PROSITE" id="PS50893">
    <property type="entry name" value="ABC_TRANSPORTER_2"/>
    <property type="match status" value="1"/>
</dbReference>
<dbReference type="Gene3D" id="3.40.50.300">
    <property type="entry name" value="P-loop containing nucleotide triphosphate hydrolases"/>
    <property type="match status" value="1"/>
</dbReference>